<feature type="compositionally biased region" description="Acidic residues" evidence="1">
    <location>
        <begin position="109"/>
        <end position="118"/>
    </location>
</feature>
<dbReference type="OrthoDB" id="2744543at2759"/>
<proteinExistence type="predicted"/>
<evidence type="ECO:0000256" key="1">
    <source>
        <dbReference type="SAM" id="MobiDB-lite"/>
    </source>
</evidence>
<dbReference type="InterPro" id="IPR052523">
    <property type="entry name" value="Trichothecene_AcTrans"/>
</dbReference>
<dbReference type="GeneID" id="19166968"/>
<gene>
    <name evidence="3" type="ORF">A1O3_02838</name>
</gene>
<dbReference type="eggNOG" id="ENOG502SQMB">
    <property type="taxonomic scope" value="Eukaryota"/>
</dbReference>
<dbReference type="PROSITE" id="PS51186">
    <property type="entry name" value="GNAT"/>
    <property type="match status" value="1"/>
</dbReference>
<feature type="region of interest" description="Disordered" evidence="1">
    <location>
        <begin position="1"/>
        <end position="25"/>
    </location>
</feature>
<dbReference type="InterPro" id="IPR000182">
    <property type="entry name" value="GNAT_dom"/>
</dbReference>
<dbReference type="CDD" id="cd04301">
    <property type="entry name" value="NAT_SF"/>
    <property type="match status" value="1"/>
</dbReference>
<dbReference type="EMBL" id="AMGY01000002">
    <property type="protein sequence ID" value="EXJ89771.1"/>
    <property type="molecule type" value="Genomic_DNA"/>
</dbReference>
<accession>W9YKJ8</accession>
<sequence length="337" mass="37944">MATGTGSKSLEPTPTPLLTTGSSSTTTIYTSNPNSGFTLRRARFGDLSPAARTCSLAFWDDVLFGRVIHPHRTTYPADVDKYWYRRFVVDWWDWSHVFLVTTETVLVSEDENEGEDQDEKTAKVGPQGPEQHLGARPTHRAKQKEIVTGFAHWSRIAPSWRNNYQAGWGLAWWDPRRLLKPLTSLITRLLGFVSPNRAASTVDEDIIERSYDFLDHVWTGARAESWYLECLAVHPSFQNRGQGRALVAWGLERASKERTSASVIAADGKERFYQNCGFNVGPVARSGEGHGNPLRDVPGGLAFFRDKDGVQIPEREPGTWMAGTGVFDWVEWRKSKM</sequence>
<dbReference type="PANTHER" id="PTHR42791">
    <property type="entry name" value="GNAT FAMILY ACETYLTRANSFERASE"/>
    <property type="match status" value="1"/>
</dbReference>
<dbReference type="InterPro" id="IPR016181">
    <property type="entry name" value="Acyl_CoA_acyltransferase"/>
</dbReference>
<dbReference type="SUPFAM" id="SSF55729">
    <property type="entry name" value="Acyl-CoA N-acyltransferases (Nat)"/>
    <property type="match status" value="1"/>
</dbReference>
<feature type="domain" description="N-acetyltransferase" evidence="2">
    <location>
        <begin position="170"/>
        <end position="308"/>
    </location>
</feature>
<evidence type="ECO:0000313" key="4">
    <source>
        <dbReference type="Proteomes" id="UP000019478"/>
    </source>
</evidence>
<evidence type="ECO:0000259" key="2">
    <source>
        <dbReference type="PROSITE" id="PS51186"/>
    </source>
</evidence>
<dbReference type="Proteomes" id="UP000019478">
    <property type="component" value="Unassembled WGS sequence"/>
</dbReference>
<comment type="caution">
    <text evidence="3">The sequence shown here is derived from an EMBL/GenBank/DDBJ whole genome shotgun (WGS) entry which is preliminary data.</text>
</comment>
<dbReference type="AlphaFoldDB" id="W9YKJ8"/>
<feature type="region of interest" description="Disordered" evidence="1">
    <location>
        <begin position="109"/>
        <end position="141"/>
    </location>
</feature>
<dbReference type="HOGENOM" id="CLU_060131_3_1_1"/>
<protein>
    <recommendedName>
        <fullName evidence="2">N-acetyltransferase domain-containing protein</fullName>
    </recommendedName>
</protein>
<dbReference type="GO" id="GO:0016747">
    <property type="term" value="F:acyltransferase activity, transferring groups other than amino-acyl groups"/>
    <property type="evidence" value="ECO:0007669"/>
    <property type="project" value="InterPro"/>
</dbReference>
<keyword evidence="4" id="KW-1185">Reference proteome</keyword>
<reference evidence="3 4" key="1">
    <citation type="submission" date="2013-03" db="EMBL/GenBank/DDBJ databases">
        <title>The Genome Sequence of Capronia epimyces CBS 606.96.</title>
        <authorList>
            <consortium name="The Broad Institute Genomics Platform"/>
            <person name="Cuomo C."/>
            <person name="de Hoog S."/>
            <person name="Gorbushina A."/>
            <person name="Walker B."/>
            <person name="Young S.K."/>
            <person name="Zeng Q."/>
            <person name="Gargeya S."/>
            <person name="Fitzgerald M."/>
            <person name="Haas B."/>
            <person name="Abouelleil A."/>
            <person name="Allen A.W."/>
            <person name="Alvarado L."/>
            <person name="Arachchi H.M."/>
            <person name="Berlin A.M."/>
            <person name="Chapman S.B."/>
            <person name="Gainer-Dewar J."/>
            <person name="Goldberg J."/>
            <person name="Griggs A."/>
            <person name="Gujja S."/>
            <person name="Hansen M."/>
            <person name="Howarth C."/>
            <person name="Imamovic A."/>
            <person name="Ireland A."/>
            <person name="Larimer J."/>
            <person name="McCowan C."/>
            <person name="Murphy C."/>
            <person name="Pearson M."/>
            <person name="Poon T.W."/>
            <person name="Priest M."/>
            <person name="Roberts A."/>
            <person name="Saif S."/>
            <person name="Shea T."/>
            <person name="Sisk P."/>
            <person name="Sykes S."/>
            <person name="Wortman J."/>
            <person name="Nusbaum C."/>
            <person name="Birren B."/>
        </authorList>
    </citation>
    <scope>NUCLEOTIDE SEQUENCE [LARGE SCALE GENOMIC DNA]</scope>
    <source>
        <strain evidence="3 4">CBS 606.96</strain>
    </source>
</reference>
<dbReference type="Pfam" id="PF13508">
    <property type="entry name" value="Acetyltransf_7"/>
    <property type="match status" value="1"/>
</dbReference>
<dbReference type="STRING" id="1182542.W9YKJ8"/>
<dbReference type="Gene3D" id="3.40.630.30">
    <property type="match status" value="1"/>
</dbReference>
<dbReference type="RefSeq" id="XP_007731168.1">
    <property type="nucleotide sequence ID" value="XM_007732978.1"/>
</dbReference>
<organism evidence="3 4">
    <name type="scientific">Capronia epimyces CBS 606.96</name>
    <dbReference type="NCBI Taxonomy" id="1182542"/>
    <lineage>
        <taxon>Eukaryota</taxon>
        <taxon>Fungi</taxon>
        <taxon>Dikarya</taxon>
        <taxon>Ascomycota</taxon>
        <taxon>Pezizomycotina</taxon>
        <taxon>Eurotiomycetes</taxon>
        <taxon>Chaetothyriomycetidae</taxon>
        <taxon>Chaetothyriales</taxon>
        <taxon>Herpotrichiellaceae</taxon>
        <taxon>Capronia</taxon>
    </lineage>
</organism>
<evidence type="ECO:0000313" key="3">
    <source>
        <dbReference type="EMBL" id="EXJ89771.1"/>
    </source>
</evidence>
<name>W9YKJ8_9EURO</name>
<dbReference type="PANTHER" id="PTHR42791:SF16">
    <property type="entry name" value="N-ACETYLTRANSFERASE DOMAIN-CONTAINING PROTEIN"/>
    <property type="match status" value="1"/>
</dbReference>
<feature type="compositionally biased region" description="Low complexity" evidence="1">
    <location>
        <begin position="7"/>
        <end position="25"/>
    </location>
</feature>